<dbReference type="EMBL" id="LRGB01023590">
    <property type="protein sequence ID" value="KZR96814.1"/>
    <property type="molecule type" value="Genomic_DNA"/>
</dbReference>
<keyword evidence="3" id="KW-1185">Reference proteome</keyword>
<reference evidence="2 3" key="1">
    <citation type="submission" date="2016-03" db="EMBL/GenBank/DDBJ databases">
        <title>EvidentialGene: Evidence-directed Construction of Genes on Genomes.</title>
        <authorList>
            <person name="Gilbert D.G."/>
            <person name="Choi J.-H."/>
            <person name="Mockaitis K."/>
            <person name="Colbourne J."/>
            <person name="Pfrender M."/>
        </authorList>
    </citation>
    <scope>NUCLEOTIDE SEQUENCE [LARGE SCALE GENOMIC DNA]</scope>
    <source>
        <strain evidence="2 3">Xinb3</strain>
        <tissue evidence="2">Complete organism</tissue>
    </source>
</reference>
<evidence type="ECO:0000313" key="2">
    <source>
        <dbReference type="EMBL" id="KZR96814.1"/>
    </source>
</evidence>
<protein>
    <submittedName>
        <fullName evidence="2">Uncharacterized protein</fullName>
    </submittedName>
</protein>
<dbReference type="AlphaFoldDB" id="A0A162D033"/>
<feature type="non-terminal residue" evidence="2">
    <location>
        <position position="84"/>
    </location>
</feature>
<comment type="caution">
    <text evidence="2">The sequence shown here is derived from an EMBL/GenBank/DDBJ whole genome shotgun (WGS) entry which is preliminary data.</text>
</comment>
<feature type="compositionally biased region" description="Basic and acidic residues" evidence="1">
    <location>
        <begin position="73"/>
        <end position="84"/>
    </location>
</feature>
<evidence type="ECO:0000313" key="3">
    <source>
        <dbReference type="Proteomes" id="UP000076858"/>
    </source>
</evidence>
<name>A0A162D033_9CRUS</name>
<dbReference type="Proteomes" id="UP000076858">
    <property type="component" value="Unassembled WGS sequence"/>
</dbReference>
<gene>
    <name evidence="2" type="ORF">APZ42_008636</name>
</gene>
<feature type="region of interest" description="Disordered" evidence="1">
    <location>
        <begin position="51"/>
        <end position="84"/>
    </location>
</feature>
<proteinExistence type="predicted"/>
<feature type="non-terminal residue" evidence="2">
    <location>
        <position position="1"/>
    </location>
</feature>
<evidence type="ECO:0000256" key="1">
    <source>
        <dbReference type="SAM" id="MobiDB-lite"/>
    </source>
</evidence>
<accession>A0A162D033</accession>
<organism evidence="2 3">
    <name type="scientific">Daphnia magna</name>
    <dbReference type="NCBI Taxonomy" id="35525"/>
    <lineage>
        <taxon>Eukaryota</taxon>
        <taxon>Metazoa</taxon>
        <taxon>Ecdysozoa</taxon>
        <taxon>Arthropoda</taxon>
        <taxon>Crustacea</taxon>
        <taxon>Branchiopoda</taxon>
        <taxon>Diplostraca</taxon>
        <taxon>Cladocera</taxon>
        <taxon>Anomopoda</taxon>
        <taxon>Daphniidae</taxon>
        <taxon>Daphnia</taxon>
    </lineage>
</organism>
<sequence>PIARLADACHFNVRDAERETKTAAPNGANLHGRGQNADHHLAGHLSRAFQLVERETPRRRHHQFTGSSRGQRHRDEEVLRSFRR</sequence>